<sequence length="117" mass="12504">MLNAYLPCKKASTSTIALPCPSCPPSPQSQSPSTLLLFGSQLGLDVGQPRRGASLTDLGNKFANPIAISLARPHQHARTTTNHVEQPLTCLAATAWDQRLYVCLAKFALAYSDILLA</sequence>
<protein>
    <submittedName>
        <fullName evidence="1">Uncharacterized protein</fullName>
    </submittedName>
</protein>
<reference evidence="1 2" key="1">
    <citation type="submission" date="2016-07" db="EMBL/GenBank/DDBJ databases">
        <title>Pervasive Adenine N6-methylation of Active Genes in Fungi.</title>
        <authorList>
            <consortium name="DOE Joint Genome Institute"/>
            <person name="Mondo S.J."/>
            <person name="Dannebaum R.O."/>
            <person name="Kuo R.C."/>
            <person name="Labutti K."/>
            <person name="Haridas S."/>
            <person name="Kuo A."/>
            <person name="Salamov A."/>
            <person name="Ahrendt S.R."/>
            <person name="Lipzen A."/>
            <person name="Sullivan W."/>
            <person name="Andreopoulos W.B."/>
            <person name="Clum A."/>
            <person name="Lindquist E."/>
            <person name="Daum C."/>
            <person name="Ramamoorthy G.K."/>
            <person name="Gryganskyi A."/>
            <person name="Culley D."/>
            <person name="Magnuson J.K."/>
            <person name="James T.Y."/>
            <person name="O'Malley M.A."/>
            <person name="Stajich J.E."/>
            <person name="Spatafora J.W."/>
            <person name="Visel A."/>
            <person name="Grigoriev I.V."/>
        </authorList>
    </citation>
    <scope>NUCLEOTIDE SEQUENCE [LARGE SCALE GENOMIC DNA]</scope>
    <source>
        <strain evidence="1 2">PL171</strain>
    </source>
</reference>
<proteinExistence type="predicted"/>
<feature type="non-terminal residue" evidence="1">
    <location>
        <position position="117"/>
    </location>
</feature>
<dbReference type="Proteomes" id="UP000193411">
    <property type="component" value="Unassembled WGS sequence"/>
</dbReference>
<accession>A0A1Y2HD26</accession>
<dbReference type="AlphaFoldDB" id="A0A1Y2HD26"/>
<comment type="caution">
    <text evidence="1">The sequence shown here is derived from an EMBL/GenBank/DDBJ whole genome shotgun (WGS) entry which is preliminary data.</text>
</comment>
<gene>
    <name evidence="1" type="ORF">BCR44DRAFT_1441536</name>
</gene>
<name>A0A1Y2HD26_9FUNG</name>
<organism evidence="1 2">
    <name type="scientific">Catenaria anguillulae PL171</name>
    <dbReference type="NCBI Taxonomy" id="765915"/>
    <lineage>
        <taxon>Eukaryota</taxon>
        <taxon>Fungi</taxon>
        <taxon>Fungi incertae sedis</taxon>
        <taxon>Blastocladiomycota</taxon>
        <taxon>Blastocladiomycetes</taxon>
        <taxon>Blastocladiales</taxon>
        <taxon>Catenariaceae</taxon>
        <taxon>Catenaria</taxon>
    </lineage>
</organism>
<keyword evidence="2" id="KW-1185">Reference proteome</keyword>
<dbReference type="EMBL" id="MCFL01000054">
    <property type="protein sequence ID" value="ORZ31884.1"/>
    <property type="molecule type" value="Genomic_DNA"/>
</dbReference>
<evidence type="ECO:0000313" key="1">
    <source>
        <dbReference type="EMBL" id="ORZ31884.1"/>
    </source>
</evidence>
<evidence type="ECO:0000313" key="2">
    <source>
        <dbReference type="Proteomes" id="UP000193411"/>
    </source>
</evidence>